<name>A0ABN5XJN9_9EURY</name>
<dbReference type="NCBIfam" id="TIGR02537">
    <property type="entry name" value="arch_flag_Nterm"/>
    <property type="match status" value="1"/>
</dbReference>
<reference evidence="3 4" key="1">
    <citation type="submission" date="2019-06" db="EMBL/GenBank/DDBJ databases">
        <title>Complete genome sequence of Methanoculleus chikugoensis strain MG62.</title>
        <authorList>
            <person name="Asakawa S."/>
            <person name="Dianou D."/>
        </authorList>
    </citation>
    <scope>NUCLEOTIDE SEQUENCE [LARGE SCALE GENOMIC DNA]</scope>
    <source>
        <strain evidence="3 4">MG62</strain>
    </source>
</reference>
<dbReference type="EMBL" id="AP019781">
    <property type="protein sequence ID" value="BBL68920.1"/>
    <property type="molecule type" value="Genomic_DNA"/>
</dbReference>
<feature type="domain" description="Archaeal Type IV pilin N-terminal" evidence="2">
    <location>
        <begin position="9"/>
        <end position="82"/>
    </location>
</feature>
<evidence type="ECO:0000259" key="2">
    <source>
        <dbReference type="Pfam" id="PF07790"/>
    </source>
</evidence>
<feature type="transmembrane region" description="Helical" evidence="1">
    <location>
        <begin position="15"/>
        <end position="39"/>
    </location>
</feature>
<sequence>MRSIRENEDAVSPVVGIMLMLVVTIIIAAIVSSFAGGLASDAKKTPQITIKAEYSQSQGMTIYHLGGDTVNTLDTKVFVKPTRDFSSDYQTWEVNTSALMVNKKPWLKVGGYQTSNALIFGPGDTAIVEPAELNEGAVQPATYVGNSAPYNNAQEKNAGFQHPENRGKRFTLSLVDNGGKTIAQTEVTIRA</sequence>
<gene>
    <name evidence="3" type="ORF">MchiMG62_21010</name>
</gene>
<keyword evidence="1" id="KW-0812">Transmembrane</keyword>
<dbReference type="InterPro" id="IPR013373">
    <property type="entry name" value="Flagellin/pilin_N_arc"/>
</dbReference>
<proteinExistence type="predicted"/>
<dbReference type="Proteomes" id="UP000824969">
    <property type="component" value="Chromosome"/>
</dbReference>
<evidence type="ECO:0000313" key="4">
    <source>
        <dbReference type="Proteomes" id="UP000824969"/>
    </source>
</evidence>
<evidence type="ECO:0000313" key="3">
    <source>
        <dbReference type="EMBL" id="BBL68920.1"/>
    </source>
</evidence>
<keyword evidence="1" id="KW-1133">Transmembrane helix</keyword>
<organism evidence="3 4">
    <name type="scientific">Methanoculleus chikugoensis</name>
    <dbReference type="NCBI Taxonomy" id="118126"/>
    <lineage>
        <taxon>Archaea</taxon>
        <taxon>Methanobacteriati</taxon>
        <taxon>Methanobacteriota</taxon>
        <taxon>Stenosarchaea group</taxon>
        <taxon>Methanomicrobia</taxon>
        <taxon>Methanomicrobiales</taxon>
        <taxon>Methanomicrobiaceae</taxon>
        <taxon>Methanoculleus</taxon>
    </lineage>
</organism>
<keyword evidence="1" id="KW-0472">Membrane</keyword>
<protein>
    <recommendedName>
        <fullName evidence="2">Archaeal Type IV pilin N-terminal domain-containing protein</fullName>
    </recommendedName>
</protein>
<accession>A0ABN5XJN9</accession>
<dbReference type="InterPro" id="IPR012859">
    <property type="entry name" value="Pilin_N_archaeal"/>
</dbReference>
<evidence type="ECO:0000256" key="1">
    <source>
        <dbReference type="SAM" id="Phobius"/>
    </source>
</evidence>
<dbReference type="Pfam" id="PF07790">
    <property type="entry name" value="Pilin_N"/>
    <property type="match status" value="1"/>
</dbReference>
<keyword evidence="4" id="KW-1185">Reference proteome</keyword>